<comment type="caution">
    <text evidence="2">The sequence shown here is derived from an EMBL/GenBank/DDBJ whole genome shotgun (WGS) entry which is preliminary data.</text>
</comment>
<dbReference type="OrthoDB" id="9811308at2"/>
<reference evidence="2 3" key="1">
    <citation type="submission" date="2020-08" db="EMBL/GenBank/DDBJ databases">
        <title>Genomic Encyclopedia of Type Strains, Phase IV (KMG-IV): sequencing the most valuable type-strain genomes for metagenomic binning, comparative biology and taxonomic classification.</title>
        <authorList>
            <person name="Goeker M."/>
        </authorList>
    </citation>
    <scope>NUCLEOTIDE SEQUENCE [LARGE SCALE GENOMIC DNA]</scope>
    <source>
        <strain evidence="2 3">DSM 21255</strain>
    </source>
</reference>
<dbReference type="EMBL" id="JACHHI010000003">
    <property type="protein sequence ID" value="MBB6477837.1"/>
    <property type="molecule type" value="Genomic_DNA"/>
</dbReference>
<sequence length="109" mass="11797">MVNQSDAFYILLLIGMWFVTLVPRIAPPFFWRADKVPPKLSFALALIPFAVLGALIVPGVFVSMEETPLLATTVSLLVAIGLAFYRANLVLIVLASILVHYGLSVLVAA</sequence>
<proteinExistence type="predicted"/>
<dbReference type="Proteomes" id="UP000591941">
    <property type="component" value="Unassembled WGS sequence"/>
</dbReference>
<evidence type="ECO:0000313" key="3">
    <source>
        <dbReference type="Proteomes" id="UP000591941"/>
    </source>
</evidence>
<keyword evidence="3" id="KW-1185">Reference proteome</keyword>
<dbReference type="GeneID" id="93486152"/>
<evidence type="ECO:0000256" key="1">
    <source>
        <dbReference type="SAM" id="Phobius"/>
    </source>
</evidence>
<feature type="transmembrane region" description="Helical" evidence="1">
    <location>
        <begin position="42"/>
        <end position="62"/>
    </location>
</feature>
<dbReference type="RefSeq" id="WP_024048356.1">
    <property type="nucleotide sequence ID" value="NZ_CABWNB010000002.1"/>
</dbReference>
<name>A0A841R3U2_9FIRM</name>
<organism evidence="2 3">
    <name type="scientific">Negativicoccus succinicivorans</name>
    <dbReference type="NCBI Taxonomy" id="620903"/>
    <lineage>
        <taxon>Bacteria</taxon>
        <taxon>Bacillati</taxon>
        <taxon>Bacillota</taxon>
        <taxon>Negativicutes</taxon>
        <taxon>Veillonellales</taxon>
        <taxon>Veillonellaceae</taxon>
        <taxon>Negativicoccus</taxon>
    </lineage>
</organism>
<keyword evidence="1" id="KW-0472">Membrane</keyword>
<keyword evidence="1" id="KW-1133">Transmembrane helix</keyword>
<feature type="transmembrane region" description="Helical" evidence="1">
    <location>
        <begin position="7"/>
        <end position="30"/>
    </location>
</feature>
<dbReference type="Pfam" id="PF05437">
    <property type="entry name" value="AzlD"/>
    <property type="match status" value="1"/>
</dbReference>
<keyword evidence="1" id="KW-0812">Transmembrane</keyword>
<evidence type="ECO:0000313" key="2">
    <source>
        <dbReference type="EMBL" id="MBB6477837.1"/>
    </source>
</evidence>
<accession>A0A841R3U2</accession>
<dbReference type="AlphaFoldDB" id="A0A841R3U2"/>
<gene>
    <name evidence="2" type="ORF">HNR45_000870</name>
</gene>
<dbReference type="InterPro" id="IPR008407">
    <property type="entry name" value="Brnchd-chn_aa_trnsp_AzlD"/>
</dbReference>
<protein>
    <submittedName>
        <fullName evidence="2">Branched-subunit amino acid transport protein</fullName>
    </submittedName>
</protein>